<dbReference type="AlphaFoldDB" id="A0A7S8C7J2"/>
<dbReference type="Proteomes" id="UP000593594">
    <property type="component" value="Chromosome"/>
</dbReference>
<proteinExistence type="predicted"/>
<dbReference type="InterPro" id="IPR045442">
    <property type="entry name" value="DUF6505"/>
</dbReference>
<evidence type="ECO:0000313" key="2">
    <source>
        <dbReference type="Proteomes" id="UP000593594"/>
    </source>
</evidence>
<protein>
    <submittedName>
        <fullName evidence="1">Uncharacterized protein</fullName>
    </submittedName>
</protein>
<evidence type="ECO:0000313" key="1">
    <source>
        <dbReference type="EMBL" id="QPC44782.1"/>
    </source>
</evidence>
<dbReference type="EMBL" id="CP058214">
    <property type="protein sequence ID" value="QPC44782.1"/>
    <property type="molecule type" value="Genomic_DNA"/>
</dbReference>
<organism evidence="1 2">
    <name type="scientific">Kaustia mangrovi</name>
    <dbReference type="NCBI Taxonomy" id="2593653"/>
    <lineage>
        <taxon>Bacteria</taxon>
        <taxon>Pseudomonadati</taxon>
        <taxon>Pseudomonadota</taxon>
        <taxon>Alphaproteobacteria</taxon>
        <taxon>Hyphomicrobiales</taxon>
        <taxon>Parvibaculaceae</taxon>
        <taxon>Kaustia</taxon>
    </lineage>
</organism>
<dbReference type="Pfam" id="PF20115">
    <property type="entry name" value="DUF6505"/>
    <property type="match status" value="1"/>
</dbReference>
<name>A0A7S8C7J2_9HYPH</name>
<dbReference type="RefSeq" id="WP_213162151.1">
    <property type="nucleotide sequence ID" value="NZ_CP058214.1"/>
</dbReference>
<sequence>MKFLRVIRFDRSDDHVFARAAEPDEWAVSGAFSFIALRPSDIVGKTRQAFVNGFLGLPSFGRSTFAVIAEMGDAERGLVEGWLADHALAEHGAPDRAAALAAARDEIAFVAGLCEEKPINTVLAVHRHLDDEGAIREAFREIAPPGEPRHARIWDIADDDT</sequence>
<gene>
    <name evidence="1" type="ORF">HW532_20005</name>
</gene>
<accession>A0A7S8C7J2</accession>
<dbReference type="KEGG" id="kmn:HW532_20005"/>
<reference evidence="1 2" key="1">
    <citation type="submission" date="2020-06" db="EMBL/GenBank/DDBJ databases">
        <title>Genome sequence of 2 isolates from Red Sea Mangroves.</title>
        <authorList>
            <person name="Sefrji F."/>
            <person name="Michoud G."/>
            <person name="Merlino G."/>
            <person name="Daffonchio D."/>
        </authorList>
    </citation>
    <scope>NUCLEOTIDE SEQUENCE [LARGE SCALE GENOMIC DNA]</scope>
    <source>
        <strain evidence="1 2">R1DC25</strain>
    </source>
</reference>
<keyword evidence="2" id="KW-1185">Reference proteome</keyword>